<keyword evidence="2" id="KW-1133">Transmembrane helix</keyword>
<evidence type="ECO:0000256" key="1">
    <source>
        <dbReference type="SAM" id="Coils"/>
    </source>
</evidence>
<evidence type="ECO:0000256" key="2">
    <source>
        <dbReference type="SAM" id="Phobius"/>
    </source>
</evidence>
<protein>
    <submittedName>
        <fullName evidence="3">MSHA biogenesis protein MshJ</fullName>
    </submittedName>
</protein>
<keyword evidence="2" id="KW-0472">Membrane</keyword>
<dbReference type="EMBL" id="CP020472">
    <property type="protein sequence ID" value="ARD20778.1"/>
    <property type="molecule type" value="Genomic_DNA"/>
</dbReference>
<keyword evidence="1" id="KW-0175">Coiled coil</keyword>
<evidence type="ECO:0000313" key="4">
    <source>
        <dbReference type="Proteomes" id="UP000191820"/>
    </source>
</evidence>
<feature type="coiled-coil region" evidence="1">
    <location>
        <begin position="39"/>
        <end position="73"/>
    </location>
</feature>
<dbReference type="RefSeq" id="WP_080914734.1">
    <property type="nucleotide sequence ID" value="NZ_CP020472.1"/>
</dbReference>
<dbReference type="Proteomes" id="UP000191820">
    <property type="component" value="Chromosome"/>
</dbReference>
<keyword evidence="4" id="KW-1185">Reference proteome</keyword>
<organism evidence="3 4">
    <name type="scientific">Shewanella japonica</name>
    <dbReference type="NCBI Taxonomy" id="93973"/>
    <lineage>
        <taxon>Bacteria</taxon>
        <taxon>Pseudomonadati</taxon>
        <taxon>Pseudomonadota</taxon>
        <taxon>Gammaproteobacteria</taxon>
        <taxon>Alteromonadales</taxon>
        <taxon>Shewanellaceae</taxon>
        <taxon>Shewanella</taxon>
    </lineage>
</organism>
<name>A0ABM6JFM3_9GAMM</name>
<keyword evidence="2" id="KW-0812">Transmembrane</keyword>
<accession>A0ABM6JFM3</accession>
<reference evidence="3 4" key="1">
    <citation type="submission" date="2017-03" db="EMBL/GenBank/DDBJ databases">
        <title>Genome sequencing of Shewanella japonica KCTC 22435.</title>
        <authorList>
            <person name="Kim K.M."/>
        </authorList>
    </citation>
    <scope>NUCLEOTIDE SEQUENCE [LARGE SCALE GENOMIC DNA]</scope>
    <source>
        <strain evidence="3 4">KCTC 22435</strain>
    </source>
</reference>
<proteinExistence type="predicted"/>
<feature type="transmembrane region" description="Helical" evidence="2">
    <location>
        <begin position="21"/>
        <end position="39"/>
    </location>
</feature>
<evidence type="ECO:0000313" key="3">
    <source>
        <dbReference type="EMBL" id="ARD20778.1"/>
    </source>
</evidence>
<sequence>MKQLWQQLDTKFNELSQRERVLICIATLVVIAMVVYLPVESIFKERQKLNRQLSQLNTDISVSEQQIALYQQRLAMDPNTDYRNRLTLIEEQTAVADAELDKQMVSMVPASYMPTVLTNLLANVQGVKLLSFGSIAPTPLLQEGEEDKMNLYSHGIHLTLEGSFFSILAFIESIESMPDKLYWKRLNYHVDTHPNATVELELYTLSINKEFISVAE</sequence>
<gene>
    <name evidence="3" type="ORF">SJ2017_0438</name>
</gene>